<proteinExistence type="predicted"/>
<protein>
    <submittedName>
        <fullName evidence="1">Uncharacterized protein</fullName>
    </submittedName>
</protein>
<keyword evidence="2" id="KW-1185">Reference proteome</keyword>
<sequence>VFVGYKKKYSKEEIIKELQRQGRIDTDETTIADDDKTTYYYFFDYETVYDPITMELTPYAWALV</sequence>
<dbReference type="AlphaFoldDB" id="A0A261XSK4"/>
<gene>
    <name evidence="1" type="ORF">BZG36_05769</name>
</gene>
<reference evidence="1 2" key="1">
    <citation type="journal article" date="2017" name="Mycologia">
        <title>Bifiguratus adelaidae, gen. et sp. nov., a new member of Mucoromycotina in endophytic and soil-dwelling habitats.</title>
        <authorList>
            <person name="Torres-Cruz T.J."/>
            <person name="Billingsley Tobias T.L."/>
            <person name="Almatruk M."/>
            <person name="Hesse C."/>
            <person name="Kuske C.R."/>
            <person name="Desiro A."/>
            <person name="Benucci G.M."/>
            <person name="Bonito G."/>
            <person name="Stajich J.E."/>
            <person name="Dunlap C."/>
            <person name="Arnold A.E."/>
            <person name="Porras-Alfaro A."/>
        </authorList>
    </citation>
    <scope>NUCLEOTIDE SEQUENCE [LARGE SCALE GENOMIC DNA]</scope>
    <source>
        <strain evidence="1 2">AZ0501</strain>
    </source>
</reference>
<evidence type="ECO:0000313" key="2">
    <source>
        <dbReference type="Proteomes" id="UP000242875"/>
    </source>
</evidence>
<organism evidence="1 2">
    <name type="scientific">Bifiguratus adelaidae</name>
    <dbReference type="NCBI Taxonomy" id="1938954"/>
    <lineage>
        <taxon>Eukaryota</taxon>
        <taxon>Fungi</taxon>
        <taxon>Fungi incertae sedis</taxon>
        <taxon>Mucoromycota</taxon>
        <taxon>Mucoromycotina</taxon>
        <taxon>Endogonomycetes</taxon>
        <taxon>Endogonales</taxon>
        <taxon>Endogonales incertae sedis</taxon>
        <taxon>Bifiguratus</taxon>
    </lineage>
</organism>
<comment type="caution">
    <text evidence="1">The sequence shown here is derived from an EMBL/GenBank/DDBJ whole genome shotgun (WGS) entry which is preliminary data.</text>
</comment>
<name>A0A261XSK4_9FUNG</name>
<evidence type="ECO:0000313" key="1">
    <source>
        <dbReference type="EMBL" id="OZJ01350.1"/>
    </source>
</evidence>
<feature type="non-terminal residue" evidence="1">
    <location>
        <position position="1"/>
    </location>
</feature>
<accession>A0A261XSK4</accession>
<dbReference type="EMBL" id="MVBO01000483">
    <property type="protein sequence ID" value="OZJ01350.1"/>
    <property type="molecule type" value="Genomic_DNA"/>
</dbReference>
<feature type="non-terminal residue" evidence="1">
    <location>
        <position position="64"/>
    </location>
</feature>
<dbReference type="Proteomes" id="UP000242875">
    <property type="component" value="Unassembled WGS sequence"/>
</dbReference>